<accession>A0A5B7ILX9</accession>
<dbReference type="AlphaFoldDB" id="A0A5B7ILX9"/>
<gene>
    <name evidence="1" type="ORF">E2C01_077311</name>
</gene>
<organism evidence="1 2">
    <name type="scientific">Portunus trituberculatus</name>
    <name type="common">Swimming crab</name>
    <name type="synonym">Neptunus trituberculatus</name>
    <dbReference type="NCBI Taxonomy" id="210409"/>
    <lineage>
        <taxon>Eukaryota</taxon>
        <taxon>Metazoa</taxon>
        <taxon>Ecdysozoa</taxon>
        <taxon>Arthropoda</taxon>
        <taxon>Crustacea</taxon>
        <taxon>Multicrustacea</taxon>
        <taxon>Malacostraca</taxon>
        <taxon>Eumalacostraca</taxon>
        <taxon>Eucarida</taxon>
        <taxon>Decapoda</taxon>
        <taxon>Pleocyemata</taxon>
        <taxon>Brachyura</taxon>
        <taxon>Eubrachyura</taxon>
        <taxon>Portunoidea</taxon>
        <taxon>Portunidae</taxon>
        <taxon>Portuninae</taxon>
        <taxon>Portunus</taxon>
    </lineage>
</organism>
<protein>
    <submittedName>
        <fullName evidence="1">Uncharacterized protein</fullName>
    </submittedName>
</protein>
<proteinExistence type="predicted"/>
<dbReference type="Proteomes" id="UP000324222">
    <property type="component" value="Unassembled WGS sequence"/>
</dbReference>
<comment type="caution">
    <text evidence="1">The sequence shown here is derived from an EMBL/GenBank/DDBJ whole genome shotgun (WGS) entry which is preliminary data.</text>
</comment>
<dbReference type="EMBL" id="VSRR010060337">
    <property type="protein sequence ID" value="MPC82636.1"/>
    <property type="molecule type" value="Genomic_DNA"/>
</dbReference>
<reference evidence="1 2" key="1">
    <citation type="submission" date="2019-05" db="EMBL/GenBank/DDBJ databases">
        <title>Another draft genome of Portunus trituberculatus and its Hox gene families provides insights of decapod evolution.</title>
        <authorList>
            <person name="Jeong J.-H."/>
            <person name="Song I."/>
            <person name="Kim S."/>
            <person name="Choi T."/>
            <person name="Kim D."/>
            <person name="Ryu S."/>
            <person name="Kim W."/>
        </authorList>
    </citation>
    <scope>NUCLEOTIDE SEQUENCE [LARGE SCALE GENOMIC DNA]</scope>
    <source>
        <tissue evidence="1">Muscle</tissue>
    </source>
</reference>
<evidence type="ECO:0000313" key="2">
    <source>
        <dbReference type="Proteomes" id="UP000324222"/>
    </source>
</evidence>
<evidence type="ECO:0000313" key="1">
    <source>
        <dbReference type="EMBL" id="MPC82636.1"/>
    </source>
</evidence>
<name>A0A5B7ILX9_PORTR</name>
<sequence length="102" mass="11408">MQSFIFIFPSAFIGSGFRYSVLSLPLQLFPSTNHRVHLLHSPGPSPIPKPSHQALACPWNVRNRFWPRLQLEEAPCPFNSLAEAQEQGTTGRYGCILLPSTC</sequence>
<keyword evidence="2" id="KW-1185">Reference proteome</keyword>